<accession>A0A974NQD4</accession>
<dbReference type="SUPFAM" id="SSF89360">
    <property type="entry name" value="HesB-like domain"/>
    <property type="match status" value="1"/>
</dbReference>
<protein>
    <submittedName>
        <fullName evidence="1">Iron-sulfur cluster assembly accessory protein</fullName>
    </submittedName>
</protein>
<reference evidence="1 2" key="1">
    <citation type="submission" date="2021-01" db="EMBL/GenBank/DDBJ databases">
        <title>FDA dAtabase for Regulatory Grade micrObial Sequences (FDA-ARGOS): Supporting development and validation of Infectious Disease Dx tests.</title>
        <authorList>
            <person name="Nelson B."/>
            <person name="Plummer A."/>
            <person name="Tallon L."/>
            <person name="Sadzewicz L."/>
            <person name="Zhao X."/>
            <person name="Boylan J."/>
            <person name="Ott S."/>
            <person name="Bowen H."/>
            <person name="Vavikolanu K."/>
            <person name="Mehta A."/>
            <person name="Aluvathingal J."/>
            <person name="Nadendla S."/>
            <person name="Myers T."/>
            <person name="Yan Y."/>
            <person name="Sichtig H."/>
        </authorList>
    </citation>
    <scope>NUCLEOTIDE SEQUENCE [LARGE SCALE GENOMIC DNA]</scope>
    <source>
        <strain evidence="1 2">FDAARGOS_1161</strain>
    </source>
</reference>
<evidence type="ECO:0000313" key="2">
    <source>
        <dbReference type="Proteomes" id="UP000595254"/>
    </source>
</evidence>
<dbReference type="AlphaFoldDB" id="A0A974NQD4"/>
<dbReference type="EMBL" id="CP068053">
    <property type="protein sequence ID" value="QQT01897.1"/>
    <property type="molecule type" value="Genomic_DNA"/>
</dbReference>
<dbReference type="Proteomes" id="UP000595254">
    <property type="component" value="Chromosome"/>
</dbReference>
<name>A0A974NQD4_PERPY</name>
<sequence>MNVKINRNAAKVLKQLLSSEEAEGKYIRVFITHMHGDHAHYDYKLDKPKEHDVIVKTDKEIDVLLDSREEFLDGVWIKYFYVPEAGFEITNPSKEHHHHH</sequence>
<proteinExistence type="predicted"/>
<keyword evidence="2" id="KW-1185">Reference proteome</keyword>
<dbReference type="KEGG" id="ppsr:I6J18_08655"/>
<gene>
    <name evidence="1" type="ORF">I6J18_08655</name>
</gene>
<dbReference type="RefSeq" id="WP_040373944.1">
    <property type="nucleotide sequence ID" value="NZ_CP068053.1"/>
</dbReference>
<dbReference type="InterPro" id="IPR035903">
    <property type="entry name" value="HesB-like_dom_sf"/>
</dbReference>
<dbReference type="Gene3D" id="2.60.300.12">
    <property type="entry name" value="HesB-like domain"/>
    <property type="match status" value="1"/>
</dbReference>
<organism evidence="1 2">
    <name type="scientific">Peribacillus psychrosaccharolyticus</name>
    <name type="common">Bacillus psychrosaccharolyticus</name>
    <dbReference type="NCBI Taxonomy" id="1407"/>
    <lineage>
        <taxon>Bacteria</taxon>
        <taxon>Bacillati</taxon>
        <taxon>Bacillota</taxon>
        <taxon>Bacilli</taxon>
        <taxon>Bacillales</taxon>
        <taxon>Bacillaceae</taxon>
        <taxon>Peribacillus</taxon>
    </lineage>
</organism>
<evidence type="ECO:0000313" key="1">
    <source>
        <dbReference type="EMBL" id="QQT01897.1"/>
    </source>
</evidence>